<dbReference type="PANTHER" id="PTHR33119:SF1">
    <property type="entry name" value="FE2OG DIOXYGENASE DOMAIN-CONTAINING PROTEIN"/>
    <property type="match status" value="1"/>
</dbReference>
<dbReference type="InterPro" id="IPR049207">
    <property type="entry name" value="DUF4246_N"/>
</dbReference>
<dbReference type="PANTHER" id="PTHR33119">
    <property type="entry name" value="IFI3P"/>
    <property type="match status" value="1"/>
</dbReference>
<name>A0A1L9RXZ6_ASPWE</name>
<evidence type="ECO:0000259" key="1">
    <source>
        <dbReference type="Pfam" id="PF14033"/>
    </source>
</evidence>
<accession>A0A1L9RXZ6</accession>
<dbReference type="Pfam" id="PF21666">
    <property type="entry name" value="DUF4246_N"/>
    <property type="match status" value="1"/>
</dbReference>
<dbReference type="RefSeq" id="XP_040693506.1">
    <property type="nucleotide sequence ID" value="XM_040832752.1"/>
</dbReference>
<dbReference type="InterPro" id="IPR025340">
    <property type="entry name" value="DUF4246"/>
</dbReference>
<evidence type="ECO:0000313" key="3">
    <source>
        <dbReference type="EMBL" id="OJJ39830.1"/>
    </source>
</evidence>
<dbReference type="Proteomes" id="UP000184383">
    <property type="component" value="Unassembled WGS sequence"/>
</dbReference>
<dbReference type="InterPro" id="IPR049192">
    <property type="entry name" value="DUF4246_C"/>
</dbReference>
<gene>
    <name evidence="3" type="ORF">ASPWEDRAFT_25625</name>
</gene>
<organism evidence="3 4">
    <name type="scientific">Aspergillus wentii DTO 134E9</name>
    <dbReference type="NCBI Taxonomy" id="1073089"/>
    <lineage>
        <taxon>Eukaryota</taxon>
        <taxon>Fungi</taxon>
        <taxon>Dikarya</taxon>
        <taxon>Ascomycota</taxon>
        <taxon>Pezizomycotina</taxon>
        <taxon>Eurotiomycetes</taxon>
        <taxon>Eurotiomycetidae</taxon>
        <taxon>Eurotiales</taxon>
        <taxon>Aspergillaceae</taxon>
        <taxon>Aspergillus</taxon>
        <taxon>Aspergillus subgen. Cremei</taxon>
    </lineage>
</organism>
<proteinExistence type="predicted"/>
<feature type="domain" description="DUF4246" evidence="2">
    <location>
        <begin position="24"/>
        <end position="104"/>
    </location>
</feature>
<evidence type="ECO:0000259" key="2">
    <source>
        <dbReference type="Pfam" id="PF21666"/>
    </source>
</evidence>
<sequence length="628" mass="72541">MFQSIPRQEPFISVTRTQDDRGLLPGYGLPLDYAPMEKNIYGVHNRSLFPSALDDRDIQKGYADQPLQSLREFGMLRVMESLTDIPDWHRKIFLPGVADSWKDEAIKCDVDITPNMADWIIDELQFKAIVYEHTQSISLYNGDITKSDLNVPESFRLEIKEAIKELEDVPPELQFFNPGTNYKQRDLVPIGFCPLVYGRSRILKDKTIGLDDALQHAGQGLVIPCPPETGFTREDMAWRVASRADIAVRPYSRNFQILPCDLRLGEDERWHISSYINNLHPVKHRNIYNLIEQLFNHLIPQWNSTLTPLKDMLHSRARIEYKKAEYHPLPKDVEERTPKPREGEAQNEFEDRLLAWRLQNWKAVQPDAGKFLPWAVPPWMVSNLPPDLPTPVRIEQGVELNKDYAERGLQLIIRILSAELTPDDPIFETDWHVEGQLNEHICASAFYTFDTENIEDITMEFRHLAELDSITEIEHDPDDSVWLKQVFGLDAGDSPNQIVGKIKCKSGRVVMYPSTVQHRINRFNLADKGKAGYTKAIAMFLVDPNIRIISTSNIPPQRLDWAFDDCKKDELDGLNSSLDRLSMNFQDRRENLPFSMNEAKQYHAQIFKELIEFTKYQHVAFTSNVITL</sequence>
<dbReference type="VEuPathDB" id="FungiDB:ASPWEDRAFT_25625"/>
<dbReference type="Pfam" id="PF14033">
    <property type="entry name" value="DUF4246"/>
    <property type="match status" value="1"/>
</dbReference>
<keyword evidence="4" id="KW-1185">Reference proteome</keyword>
<dbReference type="AlphaFoldDB" id="A0A1L9RXZ6"/>
<dbReference type="STRING" id="1073089.A0A1L9RXZ6"/>
<protein>
    <submittedName>
        <fullName evidence="3">Uncharacterized protein</fullName>
    </submittedName>
</protein>
<dbReference type="EMBL" id="KV878210">
    <property type="protein sequence ID" value="OJJ39830.1"/>
    <property type="molecule type" value="Genomic_DNA"/>
</dbReference>
<dbReference type="OrthoDB" id="415532at2759"/>
<dbReference type="GeneID" id="63748600"/>
<reference evidence="4" key="1">
    <citation type="journal article" date="2017" name="Genome Biol.">
        <title>Comparative genomics reveals high biological diversity and specific adaptations in the industrially and medically important fungal genus Aspergillus.</title>
        <authorList>
            <person name="de Vries R.P."/>
            <person name="Riley R."/>
            <person name="Wiebenga A."/>
            <person name="Aguilar-Osorio G."/>
            <person name="Amillis S."/>
            <person name="Uchima C.A."/>
            <person name="Anderluh G."/>
            <person name="Asadollahi M."/>
            <person name="Askin M."/>
            <person name="Barry K."/>
            <person name="Battaglia E."/>
            <person name="Bayram O."/>
            <person name="Benocci T."/>
            <person name="Braus-Stromeyer S.A."/>
            <person name="Caldana C."/>
            <person name="Canovas D."/>
            <person name="Cerqueira G.C."/>
            <person name="Chen F."/>
            <person name="Chen W."/>
            <person name="Choi C."/>
            <person name="Clum A."/>
            <person name="Dos Santos R.A."/>
            <person name="Damasio A.R."/>
            <person name="Diallinas G."/>
            <person name="Emri T."/>
            <person name="Fekete E."/>
            <person name="Flipphi M."/>
            <person name="Freyberg S."/>
            <person name="Gallo A."/>
            <person name="Gournas C."/>
            <person name="Habgood R."/>
            <person name="Hainaut M."/>
            <person name="Harispe M.L."/>
            <person name="Henrissat B."/>
            <person name="Hilden K.S."/>
            <person name="Hope R."/>
            <person name="Hossain A."/>
            <person name="Karabika E."/>
            <person name="Karaffa L."/>
            <person name="Karanyi Z."/>
            <person name="Krasevec N."/>
            <person name="Kuo A."/>
            <person name="Kusch H."/>
            <person name="LaButti K."/>
            <person name="Lagendijk E.L."/>
            <person name="Lapidus A."/>
            <person name="Levasseur A."/>
            <person name="Lindquist E."/>
            <person name="Lipzen A."/>
            <person name="Logrieco A.F."/>
            <person name="MacCabe A."/>
            <person name="Maekelae M.R."/>
            <person name="Malavazi I."/>
            <person name="Melin P."/>
            <person name="Meyer V."/>
            <person name="Mielnichuk N."/>
            <person name="Miskei M."/>
            <person name="Molnar A.P."/>
            <person name="Mule G."/>
            <person name="Ngan C.Y."/>
            <person name="Orejas M."/>
            <person name="Orosz E."/>
            <person name="Ouedraogo J.P."/>
            <person name="Overkamp K.M."/>
            <person name="Park H.-S."/>
            <person name="Perrone G."/>
            <person name="Piumi F."/>
            <person name="Punt P.J."/>
            <person name="Ram A.F."/>
            <person name="Ramon A."/>
            <person name="Rauscher S."/>
            <person name="Record E."/>
            <person name="Riano-Pachon D.M."/>
            <person name="Robert V."/>
            <person name="Roehrig J."/>
            <person name="Ruller R."/>
            <person name="Salamov A."/>
            <person name="Salih N.S."/>
            <person name="Samson R.A."/>
            <person name="Sandor E."/>
            <person name="Sanguinetti M."/>
            <person name="Schuetze T."/>
            <person name="Sepcic K."/>
            <person name="Shelest E."/>
            <person name="Sherlock G."/>
            <person name="Sophianopoulou V."/>
            <person name="Squina F.M."/>
            <person name="Sun H."/>
            <person name="Susca A."/>
            <person name="Todd R.B."/>
            <person name="Tsang A."/>
            <person name="Unkles S.E."/>
            <person name="van de Wiele N."/>
            <person name="van Rossen-Uffink D."/>
            <person name="Oliveira J.V."/>
            <person name="Vesth T.C."/>
            <person name="Visser J."/>
            <person name="Yu J.-H."/>
            <person name="Zhou M."/>
            <person name="Andersen M.R."/>
            <person name="Archer D.B."/>
            <person name="Baker S.E."/>
            <person name="Benoit I."/>
            <person name="Brakhage A.A."/>
            <person name="Braus G.H."/>
            <person name="Fischer R."/>
            <person name="Frisvad J.C."/>
            <person name="Goldman G.H."/>
            <person name="Houbraken J."/>
            <person name="Oakley B."/>
            <person name="Pocsi I."/>
            <person name="Scazzocchio C."/>
            <person name="Seiboth B."/>
            <person name="vanKuyk P.A."/>
            <person name="Wortman J."/>
            <person name="Dyer P.S."/>
            <person name="Grigoriev I.V."/>
        </authorList>
    </citation>
    <scope>NUCLEOTIDE SEQUENCE [LARGE SCALE GENOMIC DNA]</scope>
    <source>
        <strain evidence="4">DTO 134E9</strain>
    </source>
</reference>
<evidence type="ECO:0000313" key="4">
    <source>
        <dbReference type="Proteomes" id="UP000184383"/>
    </source>
</evidence>
<feature type="domain" description="DUF4246" evidence="1">
    <location>
        <begin position="115"/>
        <end position="563"/>
    </location>
</feature>